<dbReference type="PANTHER" id="PTHR46632:SF16">
    <property type="entry name" value="E3 UBIQUITIN-PROTEIN LIGASE SINA-LIKE 10"/>
    <property type="match status" value="1"/>
</dbReference>
<dbReference type="EC" id="2.3.2.27" evidence="4"/>
<reference evidence="14" key="2">
    <citation type="submission" date="2023-05" db="EMBL/GenBank/DDBJ databases">
        <authorList>
            <person name="Schelkunov M.I."/>
        </authorList>
    </citation>
    <scope>NUCLEOTIDE SEQUENCE</scope>
    <source>
        <strain evidence="14">Hsosn_3</strain>
        <tissue evidence="14">Leaf</tissue>
    </source>
</reference>
<evidence type="ECO:0000256" key="9">
    <source>
        <dbReference type="ARBA" id="ARBA00022833"/>
    </source>
</evidence>
<keyword evidence="15" id="KW-1185">Reference proteome</keyword>
<dbReference type="PANTHER" id="PTHR46632">
    <property type="entry name" value="E3 UBIQUITIN-PROTEIN LIGASE SINA-LIKE 4"/>
    <property type="match status" value="1"/>
</dbReference>
<dbReference type="InterPro" id="IPR044286">
    <property type="entry name" value="SINL_plant"/>
</dbReference>
<comment type="similarity">
    <text evidence="3">Belongs to the SINA (Seven in absentia) family.</text>
</comment>
<dbReference type="Pfam" id="PF21362">
    <property type="entry name" value="Sina_RING"/>
    <property type="match status" value="1"/>
</dbReference>
<evidence type="ECO:0000259" key="13">
    <source>
        <dbReference type="PROSITE" id="PS51081"/>
    </source>
</evidence>
<proteinExistence type="inferred from homology"/>
<evidence type="ECO:0000256" key="7">
    <source>
        <dbReference type="ARBA" id="ARBA00022771"/>
    </source>
</evidence>
<gene>
    <name evidence="14" type="ORF">POM88_020827</name>
</gene>
<evidence type="ECO:0000256" key="10">
    <source>
        <dbReference type="ARBA" id="ARBA00024004"/>
    </source>
</evidence>
<dbReference type="InterPro" id="IPR049548">
    <property type="entry name" value="Sina-like_RING"/>
</dbReference>
<evidence type="ECO:0000256" key="8">
    <source>
        <dbReference type="ARBA" id="ARBA00022786"/>
    </source>
</evidence>
<evidence type="ECO:0000313" key="15">
    <source>
        <dbReference type="Proteomes" id="UP001237642"/>
    </source>
</evidence>
<feature type="compositionally biased region" description="Acidic residues" evidence="12">
    <location>
        <begin position="41"/>
        <end position="74"/>
    </location>
</feature>
<keyword evidence="5 14" id="KW-0808">Transferase</keyword>
<evidence type="ECO:0000256" key="3">
    <source>
        <dbReference type="ARBA" id="ARBA00009119"/>
    </source>
</evidence>
<reference evidence="14" key="1">
    <citation type="submission" date="2023-02" db="EMBL/GenBank/DDBJ databases">
        <title>Genome of toxic invasive species Heracleum sosnowskyi carries increased number of genes despite the absence of recent whole-genome duplications.</title>
        <authorList>
            <person name="Schelkunov M."/>
            <person name="Shtratnikova V."/>
            <person name="Makarenko M."/>
            <person name="Klepikova A."/>
            <person name="Omelchenko D."/>
            <person name="Novikova G."/>
            <person name="Obukhova E."/>
            <person name="Bogdanov V."/>
            <person name="Penin A."/>
            <person name="Logacheva M."/>
        </authorList>
    </citation>
    <scope>NUCLEOTIDE SEQUENCE</scope>
    <source>
        <strain evidence="14">Hsosn_3</strain>
        <tissue evidence="14">Leaf</tissue>
    </source>
</reference>
<comment type="function">
    <text evidence="10">E3 ubiquitin-protein ligase that mediates ubiquitination and subsequent proteasomal degradation of target proteins. E3 ubiquitin ligases accept ubiquitin from an E2 ubiquitin-conjugating enzyme in the form of a thioester and then directly transfers the ubiquitin to targeted substrates. It probably triggers the ubiquitin-mediated degradation of different substrates.</text>
</comment>
<evidence type="ECO:0000256" key="4">
    <source>
        <dbReference type="ARBA" id="ARBA00012483"/>
    </source>
</evidence>
<feature type="region of interest" description="Disordered" evidence="12">
    <location>
        <begin position="1"/>
        <end position="78"/>
    </location>
</feature>
<evidence type="ECO:0000313" key="14">
    <source>
        <dbReference type="EMBL" id="KAK1383092.1"/>
    </source>
</evidence>
<dbReference type="InterPro" id="IPR013010">
    <property type="entry name" value="Znf_SIAH"/>
</dbReference>
<evidence type="ECO:0000256" key="2">
    <source>
        <dbReference type="ARBA" id="ARBA00004906"/>
    </source>
</evidence>
<protein>
    <recommendedName>
        <fullName evidence="4">RING-type E3 ubiquitin transferase</fullName>
        <ecNumber evidence="4">2.3.2.27</ecNumber>
    </recommendedName>
</protein>
<keyword evidence="9" id="KW-0862">Zinc</keyword>
<keyword evidence="8" id="KW-0833">Ubl conjugation pathway</keyword>
<feature type="domain" description="SIAH-type" evidence="13">
    <location>
        <begin position="149"/>
        <end position="207"/>
    </location>
</feature>
<dbReference type="SUPFAM" id="SSF49599">
    <property type="entry name" value="TRAF domain-like"/>
    <property type="match status" value="1"/>
</dbReference>
<evidence type="ECO:0000256" key="1">
    <source>
        <dbReference type="ARBA" id="ARBA00000900"/>
    </source>
</evidence>
<dbReference type="AlphaFoldDB" id="A0AAD8IC39"/>
<dbReference type="PROSITE" id="PS51081">
    <property type="entry name" value="ZF_SIAH"/>
    <property type="match status" value="1"/>
</dbReference>
<dbReference type="Pfam" id="PF21361">
    <property type="entry name" value="Sina_ZnF"/>
    <property type="match status" value="1"/>
</dbReference>
<comment type="caution">
    <text evidence="14">The sequence shown here is derived from an EMBL/GenBank/DDBJ whole genome shotgun (WGS) entry which is preliminary data.</text>
</comment>
<evidence type="ECO:0000256" key="12">
    <source>
        <dbReference type="SAM" id="MobiDB-lite"/>
    </source>
</evidence>
<evidence type="ECO:0000256" key="6">
    <source>
        <dbReference type="ARBA" id="ARBA00022723"/>
    </source>
</evidence>
<dbReference type="Proteomes" id="UP001237642">
    <property type="component" value="Unassembled WGS sequence"/>
</dbReference>
<comment type="pathway">
    <text evidence="2">Protein modification; protein ubiquitination.</text>
</comment>
<evidence type="ECO:0000256" key="5">
    <source>
        <dbReference type="ARBA" id="ARBA00022679"/>
    </source>
</evidence>
<dbReference type="EMBL" id="JAUIZM010000005">
    <property type="protein sequence ID" value="KAK1383092.1"/>
    <property type="molecule type" value="Genomic_DNA"/>
</dbReference>
<sequence>MAPTSASLLENDDDDEMVDNHRSNYSDSDLDLIDTNWNSDLELEEDEDEDEQEEENEEEDEEEEEEEEEAEEEISSSSVFPNSLTVILKDPDVLDCPICFLPLTIPVFQCNNGHIACSGCCCKIKNVCPSCSLSIRYNRCRAIENVIESIKIPCTNTKYGCKETTSYNKKHEHEIMCIHEPCSCPHRGCDFVASSKLLYLHYYRAHGHSGIPFNYNIHFTVPVKNDMEYVVLRERANKTLFVLNYAVESIGNVASIACISPSSVKKGFSYELVARKGNSNIKLKSFTECMPKWSEYIPHGEFLLVPTDFLDRHSLHVRIRSA</sequence>
<comment type="catalytic activity">
    <reaction evidence="1">
        <text>S-ubiquitinyl-[E2 ubiquitin-conjugating enzyme]-L-cysteine + [acceptor protein]-L-lysine = [E2 ubiquitin-conjugating enzyme]-L-cysteine + N(6)-ubiquitinyl-[acceptor protein]-L-lysine.</text>
        <dbReference type="EC" id="2.3.2.27"/>
    </reaction>
</comment>
<dbReference type="GO" id="GO:0008270">
    <property type="term" value="F:zinc ion binding"/>
    <property type="evidence" value="ECO:0007669"/>
    <property type="project" value="UniProtKB-KW"/>
</dbReference>
<organism evidence="14 15">
    <name type="scientific">Heracleum sosnowskyi</name>
    <dbReference type="NCBI Taxonomy" id="360622"/>
    <lineage>
        <taxon>Eukaryota</taxon>
        <taxon>Viridiplantae</taxon>
        <taxon>Streptophyta</taxon>
        <taxon>Embryophyta</taxon>
        <taxon>Tracheophyta</taxon>
        <taxon>Spermatophyta</taxon>
        <taxon>Magnoliopsida</taxon>
        <taxon>eudicotyledons</taxon>
        <taxon>Gunneridae</taxon>
        <taxon>Pentapetalae</taxon>
        <taxon>asterids</taxon>
        <taxon>campanulids</taxon>
        <taxon>Apiales</taxon>
        <taxon>Apiaceae</taxon>
        <taxon>Apioideae</taxon>
        <taxon>apioid superclade</taxon>
        <taxon>Tordylieae</taxon>
        <taxon>Tordyliinae</taxon>
        <taxon>Heracleum</taxon>
    </lineage>
</organism>
<keyword evidence="7 11" id="KW-0863">Zinc-finger</keyword>
<keyword evidence="6" id="KW-0479">Metal-binding</keyword>
<evidence type="ECO:0000256" key="11">
    <source>
        <dbReference type="PROSITE-ProRule" id="PRU00455"/>
    </source>
</evidence>
<accession>A0AAD8IC39</accession>
<name>A0AAD8IC39_9APIA</name>
<dbReference type="InterPro" id="IPR013083">
    <property type="entry name" value="Znf_RING/FYVE/PHD"/>
</dbReference>
<dbReference type="Gene3D" id="3.30.40.10">
    <property type="entry name" value="Zinc/RING finger domain, C3HC4 (zinc finger)"/>
    <property type="match status" value="1"/>
</dbReference>
<dbReference type="CDD" id="cd16571">
    <property type="entry name" value="RING-HC_SIAHs"/>
    <property type="match status" value="1"/>
</dbReference>
<dbReference type="GO" id="GO:0061630">
    <property type="term" value="F:ubiquitin protein ligase activity"/>
    <property type="evidence" value="ECO:0007669"/>
    <property type="project" value="UniProtKB-EC"/>
</dbReference>